<evidence type="ECO:0000256" key="4">
    <source>
        <dbReference type="ARBA" id="ARBA00022729"/>
    </source>
</evidence>
<evidence type="ECO:0000256" key="2">
    <source>
        <dbReference type="ARBA" id="ARBA00022452"/>
    </source>
</evidence>
<dbReference type="NCBIfam" id="TIGR03303">
    <property type="entry name" value="OM_YaeT"/>
    <property type="match status" value="1"/>
</dbReference>
<dbReference type="PROSITE" id="PS51779">
    <property type="entry name" value="POTRA"/>
    <property type="match status" value="5"/>
</dbReference>
<feature type="domain" description="POTRA" evidence="8">
    <location>
        <begin position="30"/>
        <end position="101"/>
    </location>
</feature>
<comment type="subcellular location">
    <subcellularLocation>
        <location evidence="1">Membrane</location>
    </subcellularLocation>
</comment>
<dbReference type="Pfam" id="PF01103">
    <property type="entry name" value="Omp85"/>
    <property type="match status" value="1"/>
</dbReference>
<dbReference type="InterPro" id="IPR010827">
    <property type="entry name" value="BamA/TamA_POTRA"/>
</dbReference>
<evidence type="ECO:0000256" key="7">
    <source>
        <dbReference type="ARBA" id="ARBA00023237"/>
    </source>
</evidence>
<sequence>MMSVHKFLLSIWIILSFLLFSALVHAQEGEIVQSIKVQGNKRVDDSTILYYIKTEVGDPLSRIQIRKDIEEIYDLGQFKDIQVETDNVTDGVAVVFKVVEIPSIGDIKIVGNEKIDSEDITEQIVLKRGAAFHDQNIASSIEAINKLYATKGYFFAQSKIETEVTPDNLVDVTIRIKEDEKVSVEKIRFTGNKAFEDSVLREHMETQVKTWYSFLNDSGVYQKDILRLDVFRIEAWYQDHGYVRVSVLDPEIEVNKKERAIYITIPVVEGSLYTVESITIKGDGTFTDEELFEVIESKKGESYNVSKIREDVSRVSDLYSTKGFAYADVNPVTKIIDDKKVVQLSIEIEKGKKVYVGKINILGNVSSRDNVIRREFRLREGDLFDSQKLKRSKQRITNTQFFEDVKIDTKRGDEPDLIDITTTVAERPTGSISVGAGFSSVEKVIFTGSVSQNNLFGRGQRLVFSTKLSAIRSDFNLSFTEPRLFDTEILAGVDLFNSKSRFFSFDSRRSGAGIRFGKALTEYDSVGIGYRFEKVKVDGVEAADATEFLKNETRLTSRISPTYTRDTRDDFLNPSKGSKHVVRFEFAGGPLGGSDFLKAGYEYTYYIPLIGKLVGAFHTEINWATAYNGDLIPAFERYFMGGANSLRGFNLRDVGPLNALGEPVGGTQSLLFNFEVQYPFSKAFRGFVFYDRGNVFGSATGTDISSTAKTINLVKMRHSIGAGLRFLSPFGPVGFAYGIKLDPRSGESLGEFHFTAGSSF</sequence>
<evidence type="ECO:0000256" key="6">
    <source>
        <dbReference type="ARBA" id="ARBA00023136"/>
    </source>
</evidence>
<feature type="domain" description="POTRA" evidence="8">
    <location>
        <begin position="102"/>
        <end position="179"/>
    </location>
</feature>
<proteinExistence type="inferred from homology"/>
<dbReference type="InterPro" id="IPR023707">
    <property type="entry name" value="OM_assembly_BamA"/>
</dbReference>
<dbReference type="InterPro" id="IPR034746">
    <property type="entry name" value="POTRA"/>
</dbReference>
<reference evidence="9" key="1">
    <citation type="submission" date="2018-06" db="EMBL/GenBank/DDBJ databases">
        <authorList>
            <person name="Zhirakovskaya E."/>
        </authorList>
    </citation>
    <scope>NUCLEOTIDE SEQUENCE</scope>
</reference>
<gene>
    <name evidence="9" type="ORF">MNBD_NITROSPINAE05-1075</name>
</gene>
<evidence type="ECO:0000256" key="5">
    <source>
        <dbReference type="ARBA" id="ARBA00022737"/>
    </source>
</evidence>
<keyword evidence="5" id="KW-0677">Repeat</keyword>
<evidence type="ECO:0000256" key="3">
    <source>
        <dbReference type="ARBA" id="ARBA00022692"/>
    </source>
</evidence>
<dbReference type="PANTHER" id="PTHR12815">
    <property type="entry name" value="SORTING AND ASSEMBLY MACHINERY SAMM50 PROTEIN FAMILY MEMBER"/>
    <property type="match status" value="1"/>
</dbReference>
<dbReference type="GO" id="GO:0071709">
    <property type="term" value="P:membrane assembly"/>
    <property type="evidence" value="ECO:0007669"/>
    <property type="project" value="InterPro"/>
</dbReference>
<feature type="domain" description="POTRA" evidence="8">
    <location>
        <begin position="273"/>
        <end position="351"/>
    </location>
</feature>
<dbReference type="PANTHER" id="PTHR12815:SF47">
    <property type="entry name" value="TRANSLOCATION AND ASSEMBLY MODULE SUBUNIT TAMA"/>
    <property type="match status" value="1"/>
</dbReference>
<dbReference type="AlphaFoldDB" id="A0A3B1D6I1"/>
<keyword evidence="4" id="KW-0732">Signal</keyword>
<dbReference type="EMBL" id="UOGG01000115">
    <property type="protein sequence ID" value="VAX30540.1"/>
    <property type="molecule type" value="Genomic_DNA"/>
</dbReference>
<dbReference type="PIRSF" id="PIRSF006076">
    <property type="entry name" value="OM_assembly_OMP85"/>
    <property type="match status" value="1"/>
</dbReference>
<keyword evidence="2" id="KW-1134">Transmembrane beta strand</keyword>
<feature type="domain" description="POTRA" evidence="8">
    <location>
        <begin position="182"/>
        <end position="270"/>
    </location>
</feature>
<dbReference type="Gene3D" id="3.10.20.310">
    <property type="entry name" value="membrane protein fhac"/>
    <property type="match status" value="5"/>
</dbReference>
<evidence type="ECO:0000256" key="1">
    <source>
        <dbReference type="ARBA" id="ARBA00004370"/>
    </source>
</evidence>
<evidence type="ECO:0000259" key="8">
    <source>
        <dbReference type="PROSITE" id="PS51779"/>
    </source>
</evidence>
<feature type="domain" description="POTRA" evidence="8">
    <location>
        <begin position="354"/>
        <end position="427"/>
    </location>
</feature>
<keyword evidence="6" id="KW-0472">Membrane</keyword>
<organism evidence="9">
    <name type="scientific">hydrothermal vent metagenome</name>
    <dbReference type="NCBI Taxonomy" id="652676"/>
    <lineage>
        <taxon>unclassified sequences</taxon>
        <taxon>metagenomes</taxon>
        <taxon>ecological metagenomes</taxon>
    </lineage>
</organism>
<dbReference type="HAMAP" id="MF_01430">
    <property type="entry name" value="OM_assembly_BamA"/>
    <property type="match status" value="1"/>
</dbReference>
<dbReference type="Gene3D" id="2.40.160.50">
    <property type="entry name" value="membrane protein fhac: a member of the omp85/tpsb transporter family"/>
    <property type="match status" value="1"/>
</dbReference>
<evidence type="ECO:0000313" key="9">
    <source>
        <dbReference type="EMBL" id="VAX30540.1"/>
    </source>
</evidence>
<name>A0A3B1D6I1_9ZZZZ</name>
<accession>A0A3B1D6I1</accession>
<keyword evidence="3" id="KW-0812">Transmembrane</keyword>
<dbReference type="Pfam" id="PF07244">
    <property type="entry name" value="POTRA"/>
    <property type="match status" value="5"/>
</dbReference>
<dbReference type="GO" id="GO:0019867">
    <property type="term" value="C:outer membrane"/>
    <property type="evidence" value="ECO:0007669"/>
    <property type="project" value="InterPro"/>
</dbReference>
<dbReference type="InterPro" id="IPR000184">
    <property type="entry name" value="Bac_surfAg_D15"/>
</dbReference>
<dbReference type="InterPro" id="IPR039910">
    <property type="entry name" value="D15-like"/>
</dbReference>
<protein>
    <submittedName>
        <fullName evidence="9">Outer membrane protein assembly factor YaeT</fullName>
    </submittedName>
</protein>
<keyword evidence="7" id="KW-0998">Cell outer membrane</keyword>